<feature type="compositionally biased region" description="Basic and acidic residues" evidence="5">
    <location>
        <begin position="411"/>
        <end position="422"/>
    </location>
</feature>
<evidence type="ECO:0000256" key="4">
    <source>
        <dbReference type="ARBA" id="ARBA00022840"/>
    </source>
</evidence>
<dbReference type="PANTHER" id="PTHR44329:SF288">
    <property type="entry name" value="MITOGEN-ACTIVATED PROTEIN KINASE KINASE KINASE 20"/>
    <property type="match status" value="1"/>
</dbReference>
<dbReference type="SUPFAM" id="SSF56112">
    <property type="entry name" value="Protein kinase-like (PK-like)"/>
    <property type="match status" value="1"/>
</dbReference>
<feature type="compositionally biased region" description="Polar residues" evidence="5">
    <location>
        <begin position="779"/>
        <end position="795"/>
    </location>
</feature>
<feature type="compositionally biased region" description="Acidic residues" evidence="5">
    <location>
        <begin position="155"/>
        <end position="183"/>
    </location>
</feature>
<feature type="region of interest" description="Disordered" evidence="5">
    <location>
        <begin position="776"/>
        <end position="840"/>
    </location>
</feature>
<dbReference type="Pfam" id="PF07714">
    <property type="entry name" value="PK_Tyr_Ser-Thr"/>
    <property type="match status" value="1"/>
</dbReference>
<organism evidence="7 8">
    <name type="scientific">Ephemerocybe angulata</name>
    <dbReference type="NCBI Taxonomy" id="980116"/>
    <lineage>
        <taxon>Eukaryota</taxon>
        <taxon>Fungi</taxon>
        <taxon>Dikarya</taxon>
        <taxon>Basidiomycota</taxon>
        <taxon>Agaricomycotina</taxon>
        <taxon>Agaricomycetes</taxon>
        <taxon>Agaricomycetidae</taxon>
        <taxon>Agaricales</taxon>
        <taxon>Agaricineae</taxon>
        <taxon>Psathyrellaceae</taxon>
        <taxon>Ephemerocybe</taxon>
    </lineage>
</organism>
<feature type="region of interest" description="Disordered" evidence="5">
    <location>
        <begin position="67"/>
        <end position="184"/>
    </location>
</feature>
<dbReference type="Proteomes" id="UP000541558">
    <property type="component" value="Unassembled WGS sequence"/>
</dbReference>
<feature type="compositionally biased region" description="Polar residues" evidence="5">
    <location>
        <begin position="37"/>
        <end position="50"/>
    </location>
</feature>
<feature type="compositionally biased region" description="Acidic residues" evidence="5">
    <location>
        <begin position="624"/>
        <end position="664"/>
    </location>
</feature>
<feature type="compositionally biased region" description="Acidic residues" evidence="5">
    <location>
        <begin position="682"/>
        <end position="696"/>
    </location>
</feature>
<dbReference type="InterPro" id="IPR011009">
    <property type="entry name" value="Kinase-like_dom_sf"/>
</dbReference>
<proteinExistence type="predicted"/>
<keyword evidence="2" id="KW-0547">Nucleotide-binding</keyword>
<feature type="compositionally biased region" description="Acidic residues" evidence="5">
    <location>
        <begin position="424"/>
        <end position="433"/>
    </location>
</feature>
<feature type="compositionally biased region" description="Acidic residues" evidence="5">
    <location>
        <begin position="264"/>
        <end position="275"/>
    </location>
</feature>
<feature type="compositionally biased region" description="Basic residues" evidence="5">
    <location>
        <begin position="27"/>
        <end position="36"/>
    </location>
</feature>
<dbReference type="Gene3D" id="3.30.200.20">
    <property type="entry name" value="Phosphorylase Kinase, domain 1"/>
    <property type="match status" value="1"/>
</dbReference>
<dbReference type="GO" id="GO:0004674">
    <property type="term" value="F:protein serine/threonine kinase activity"/>
    <property type="evidence" value="ECO:0007669"/>
    <property type="project" value="TreeGrafter"/>
</dbReference>
<dbReference type="PANTHER" id="PTHR44329">
    <property type="entry name" value="SERINE/THREONINE-PROTEIN KINASE TNNI3K-RELATED"/>
    <property type="match status" value="1"/>
</dbReference>
<dbReference type="EMBL" id="JAACJK010000220">
    <property type="protein sequence ID" value="KAF5315885.1"/>
    <property type="molecule type" value="Genomic_DNA"/>
</dbReference>
<evidence type="ECO:0000259" key="6">
    <source>
        <dbReference type="PROSITE" id="PS50011"/>
    </source>
</evidence>
<dbReference type="AlphaFoldDB" id="A0A8H5B3I3"/>
<feature type="region of interest" description="Disordered" evidence="5">
    <location>
        <begin position="235"/>
        <end position="733"/>
    </location>
</feature>
<feature type="compositionally biased region" description="Basic residues" evidence="5">
    <location>
        <begin position="107"/>
        <end position="121"/>
    </location>
</feature>
<feature type="compositionally biased region" description="Acidic residues" evidence="5">
    <location>
        <begin position="708"/>
        <end position="730"/>
    </location>
</feature>
<protein>
    <recommendedName>
        <fullName evidence="6">Protein kinase domain-containing protein</fullName>
    </recommendedName>
</protein>
<feature type="compositionally biased region" description="Polar residues" evidence="5">
    <location>
        <begin position="1"/>
        <end position="20"/>
    </location>
</feature>
<sequence>MAQQRRSPQHRTPTTTNGLPPSSRRAYPLRRTHSRTSSHALSPQSISSPVPNRPVLVPLHNLRRLPSRSLLPHNGSSKDTIMRESNHPVQVGAKRKRVASSNENAHNHGRPTRSSQKRKRTSTTVPKRYASTSEESESEASEMELDPPSRRWPADDDSEEEEQEDDEVQEEEDEGEDGADSTDDYLLYSAPHARLNRLKKGDLVRLYNQGGLPEDPELLTKAEIIEVIIDARQDETASLPPSSPPGRTDAASSDYSSDEGNVAGDEDDQDVEPEVSEPPGALRRRATMLEIAKTPTRPLKGRSMSLGTLLHPNSNHTLPSVRRKASLRIVTESSSRQRSSANRSSPSTSALPSAVSTTRLRSRKVSGPTSFEVRTPSSAGSRGKGKGKSKQVEFIDDVVQPTRTSSRRHSKEKERERERMALAEESDLTELSDLENHTLPTLPQPSPRRLRSKDRDPSQVLERDHYHADAETTPTPKKKGKGRTQPRSSDEHQERPKRNLPMRRAKGKIKSLKESDLEMASQGEEEEEDELEEAPEGEEGEGEGEGDEEGEGEEGEEEDEEQEEEEEEGEEEEEDAGEELEVDVDEENEVDELVSTASQTPPLSSRIGRRTPVRQRLRHRKDADEENEGDDELEVDEEVDGEDGEDVDIEDAEEAVEDDEETIAVEEPRRLRNGKIVGDEDVHMDEDEDTAEEDGGDGSSAEEHHDEAEEEDMDHEDGPDDGEPTDDDVDLTVATAKTLTRLRKDDLVRLCETRNLEPVGNKRKLAEALLQWRDRHTGDFSSPSSTGTVRPPSTTRKGRKTRSSARTTSAVPVLLRSQRDQIHTDEPRTPIPGTSKDKEEELELDLESLGLEDREIPPEKILKLEKIGSGGFKDVFIGKFKGRRIAISEFRGTLSAMDIKELKLLGGFDHPNIVRFLGVSIPENTKETPVMIVSELCSNGDLFDYVRNVNAPTLHKVLRMMLDIAAGLEYLHTRTPSVIHRDCKSSNILITAKGIAKIADFGLAKVKESTRSMVRSLVGTVNWQAPELWTAHPCYNHKVDVFSCAMVFWEMLQWHNPNKKFPWEGMNEHAIYDVVGAKRQRPNITGLRKQWCPEIVDLVERMWSQEPRDRPTMSEVVTTLRELVSQY</sequence>
<feature type="compositionally biased region" description="Acidic residues" evidence="5">
    <location>
        <begin position="523"/>
        <end position="592"/>
    </location>
</feature>
<feature type="domain" description="Protein kinase" evidence="6">
    <location>
        <begin position="861"/>
        <end position="1124"/>
    </location>
</feature>
<name>A0A8H5B3I3_9AGAR</name>
<feature type="compositionally biased region" description="Basic residues" evidence="5">
    <location>
        <begin position="498"/>
        <end position="510"/>
    </location>
</feature>
<comment type="caution">
    <text evidence="7">The sequence shown here is derived from an EMBL/GenBank/DDBJ whole genome shotgun (WGS) entry which is preliminary data.</text>
</comment>
<feature type="compositionally biased region" description="Basic and acidic residues" evidence="5">
    <location>
        <begin position="488"/>
        <end position="497"/>
    </location>
</feature>
<dbReference type="PROSITE" id="PS50011">
    <property type="entry name" value="PROTEIN_KINASE_DOM"/>
    <property type="match status" value="1"/>
</dbReference>
<evidence type="ECO:0000313" key="7">
    <source>
        <dbReference type="EMBL" id="KAF5315885.1"/>
    </source>
</evidence>
<dbReference type="InterPro" id="IPR001245">
    <property type="entry name" value="Ser-Thr/Tyr_kinase_cat_dom"/>
</dbReference>
<gene>
    <name evidence="7" type="ORF">D9611_004967</name>
</gene>
<feature type="compositionally biased region" description="Polar residues" evidence="5">
    <location>
        <begin position="350"/>
        <end position="359"/>
    </location>
</feature>
<feature type="region of interest" description="Disordered" evidence="5">
    <location>
        <begin position="1"/>
        <end position="55"/>
    </location>
</feature>
<evidence type="ECO:0000256" key="1">
    <source>
        <dbReference type="ARBA" id="ARBA00022679"/>
    </source>
</evidence>
<dbReference type="InterPro" id="IPR000719">
    <property type="entry name" value="Prot_kinase_dom"/>
</dbReference>
<evidence type="ECO:0000256" key="2">
    <source>
        <dbReference type="ARBA" id="ARBA00022741"/>
    </source>
</evidence>
<evidence type="ECO:0000313" key="8">
    <source>
        <dbReference type="Proteomes" id="UP000541558"/>
    </source>
</evidence>
<dbReference type="OrthoDB" id="4062651at2759"/>
<dbReference type="InterPro" id="IPR051681">
    <property type="entry name" value="Ser/Thr_Kinases-Pseudokinases"/>
</dbReference>
<accession>A0A8H5B3I3</accession>
<feature type="compositionally biased region" description="Polar residues" evidence="5">
    <location>
        <begin position="250"/>
        <end position="259"/>
    </location>
</feature>
<dbReference type="GO" id="GO:0005524">
    <property type="term" value="F:ATP binding"/>
    <property type="evidence" value="ECO:0007669"/>
    <property type="project" value="UniProtKB-KW"/>
</dbReference>
<evidence type="ECO:0000256" key="3">
    <source>
        <dbReference type="ARBA" id="ARBA00022777"/>
    </source>
</evidence>
<feature type="compositionally biased region" description="Basic and acidic residues" evidence="5">
    <location>
        <begin position="817"/>
        <end position="828"/>
    </location>
</feature>
<evidence type="ECO:0000256" key="5">
    <source>
        <dbReference type="SAM" id="MobiDB-lite"/>
    </source>
</evidence>
<dbReference type="Gene3D" id="1.10.510.10">
    <property type="entry name" value="Transferase(Phosphotransferase) domain 1"/>
    <property type="match status" value="1"/>
</dbReference>
<reference evidence="7 8" key="1">
    <citation type="journal article" date="2020" name="ISME J.">
        <title>Uncovering the hidden diversity of litter-decomposition mechanisms in mushroom-forming fungi.</title>
        <authorList>
            <person name="Floudas D."/>
            <person name="Bentzer J."/>
            <person name="Ahren D."/>
            <person name="Johansson T."/>
            <person name="Persson P."/>
            <person name="Tunlid A."/>
        </authorList>
    </citation>
    <scope>NUCLEOTIDE SEQUENCE [LARGE SCALE GENOMIC DNA]</scope>
    <source>
        <strain evidence="7 8">CBS 175.51</strain>
    </source>
</reference>
<feature type="compositionally biased region" description="Acidic residues" evidence="5">
    <location>
        <begin position="134"/>
        <end position="145"/>
    </location>
</feature>
<keyword evidence="8" id="KW-1185">Reference proteome</keyword>
<keyword evidence="1" id="KW-0808">Transferase</keyword>
<dbReference type="CDD" id="cd13999">
    <property type="entry name" value="STKc_MAP3K-like"/>
    <property type="match status" value="1"/>
</dbReference>
<keyword evidence="3" id="KW-0418">Kinase</keyword>
<feature type="compositionally biased region" description="Low complexity" evidence="5">
    <location>
        <begin position="333"/>
        <end position="349"/>
    </location>
</feature>
<keyword evidence="4" id="KW-0067">ATP-binding</keyword>
<feature type="compositionally biased region" description="Basic and acidic residues" evidence="5">
    <location>
        <begin position="453"/>
        <end position="470"/>
    </location>
</feature>
<feature type="compositionally biased region" description="Basic residues" evidence="5">
    <location>
        <begin position="607"/>
        <end position="620"/>
    </location>
</feature>